<dbReference type="EMBL" id="BKCJ010010808">
    <property type="protein sequence ID" value="GEU93240.1"/>
    <property type="molecule type" value="Genomic_DNA"/>
</dbReference>
<dbReference type="InterPro" id="IPR006652">
    <property type="entry name" value="Kelch_1"/>
</dbReference>
<dbReference type="InterPro" id="IPR015915">
    <property type="entry name" value="Kelch-typ_b-propeller"/>
</dbReference>
<dbReference type="PANTHER" id="PTHR46122">
    <property type="entry name" value="GALACTOSE OXIDASE/KELCH REPEAT PROTEIN-RELATED"/>
    <property type="match status" value="1"/>
</dbReference>
<dbReference type="SUPFAM" id="SSF117281">
    <property type="entry name" value="Kelch motif"/>
    <property type="match status" value="1"/>
</dbReference>
<dbReference type="Gene3D" id="2.120.10.80">
    <property type="entry name" value="Kelch-type beta propeller"/>
    <property type="match status" value="1"/>
</dbReference>
<sequence length="214" mass="24394">MTALFTGHFKPEICTPQITSRMKNHSNGTLPMAKKVSKENMEINESKAGQDFVPKDSRKHAIIETGAWETLPSMLKSRKMSSGVMMHGKFYVIGGGGKDGKALSCGEEYDFEAKKWRQIPYILALPNELYAADCLPMKMKYIRTLLNHLVIVNVTSQTILLHWKTLKIILTSLLSRHIEERPRVRELHLIKGVLKERCLYLKAPVEKGYRLDPN</sequence>
<reference evidence="3" key="1">
    <citation type="journal article" date="2019" name="Sci. Rep.">
        <title>Draft genome of Tanacetum cinerariifolium, the natural source of mosquito coil.</title>
        <authorList>
            <person name="Yamashiro T."/>
            <person name="Shiraishi A."/>
            <person name="Satake H."/>
            <person name="Nakayama K."/>
        </authorList>
    </citation>
    <scope>NUCLEOTIDE SEQUENCE</scope>
</reference>
<protein>
    <submittedName>
        <fullName evidence="3">Uncharacterized protein</fullName>
    </submittedName>
</protein>
<keyword evidence="2" id="KW-0677">Repeat</keyword>
<evidence type="ECO:0000256" key="2">
    <source>
        <dbReference type="ARBA" id="ARBA00022737"/>
    </source>
</evidence>
<accession>A0A6L2P459</accession>
<evidence type="ECO:0000313" key="3">
    <source>
        <dbReference type="EMBL" id="GEU93240.1"/>
    </source>
</evidence>
<dbReference type="Pfam" id="PF01344">
    <property type="entry name" value="Kelch_1"/>
    <property type="match status" value="1"/>
</dbReference>
<proteinExistence type="predicted"/>
<evidence type="ECO:0000256" key="1">
    <source>
        <dbReference type="ARBA" id="ARBA00022441"/>
    </source>
</evidence>
<comment type="caution">
    <text evidence="3">The sequence shown here is derived from an EMBL/GenBank/DDBJ whole genome shotgun (WGS) entry which is preliminary data.</text>
</comment>
<keyword evidence="1" id="KW-0880">Kelch repeat</keyword>
<dbReference type="AlphaFoldDB" id="A0A6L2P459"/>
<dbReference type="PANTHER" id="PTHR46122:SF2">
    <property type="entry name" value="F-BOX_KELCH-REPEAT PROTEIN SKIP11"/>
    <property type="match status" value="1"/>
</dbReference>
<name>A0A6L2P459_TANCI</name>
<gene>
    <name evidence="3" type="ORF">Tci_065218</name>
</gene>
<organism evidence="3">
    <name type="scientific">Tanacetum cinerariifolium</name>
    <name type="common">Dalmatian daisy</name>
    <name type="synonym">Chrysanthemum cinerariifolium</name>
    <dbReference type="NCBI Taxonomy" id="118510"/>
    <lineage>
        <taxon>Eukaryota</taxon>
        <taxon>Viridiplantae</taxon>
        <taxon>Streptophyta</taxon>
        <taxon>Embryophyta</taxon>
        <taxon>Tracheophyta</taxon>
        <taxon>Spermatophyta</taxon>
        <taxon>Magnoliopsida</taxon>
        <taxon>eudicotyledons</taxon>
        <taxon>Gunneridae</taxon>
        <taxon>Pentapetalae</taxon>
        <taxon>asterids</taxon>
        <taxon>campanulids</taxon>
        <taxon>Asterales</taxon>
        <taxon>Asteraceae</taxon>
        <taxon>Asteroideae</taxon>
        <taxon>Anthemideae</taxon>
        <taxon>Anthemidinae</taxon>
        <taxon>Tanacetum</taxon>
    </lineage>
</organism>
<dbReference type="InterPro" id="IPR052439">
    <property type="entry name" value="F-box/Kelch-repeat"/>
</dbReference>
<dbReference type="GO" id="GO:0005634">
    <property type="term" value="C:nucleus"/>
    <property type="evidence" value="ECO:0007669"/>
    <property type="project" value="TreeGrafter"/>
</dbReference>